<accession>A0A839RTB6</accession>
<dbReference type="InterPro" id="IPR003399">
    <property type="entry name" value="Mce/MlaD"/>
</dbReference>
<dbReference type="Proteomes" id="UP000567922">
    <property type="component" value="Unassembled WGS sequence"/>
</dbReference>
<dbReference type="InterPro" id="IPR005693">
    <property type="entry name" value="Mce"/>
</dbReference>
<feature type="domain" description="Mce/MlaD" evidence="2">
    <location>
        <begin position="41"/>
        <end position="114"/>
    </location>
</feature>
<dbReference type="InterPro" id="IPR052336">
    <property type="entry name" value="MlaD_Phospholipid_Transporter"/>
</dbReference>
<evidence type="ECO:0000313" key="4">
    <source>
        <dbReference type="EMBL" id="MBB3039314.1"/>
    </source>
</evidence>
<name>A0A839RTB6_9ACTN</name>
<evidence type="ECO:0000259" key="3">
    <source>
        <dbReference type="Pfam" id="PF11887"/>
    </source>
</evidence>
<feature type="region of interest" description="Disordered" evidence="1">
    <location>
        <begin position="392"/>
        <end position="450"/>
    </location>
</feature>
<protein>
    <submittedName>
        <fullName evidence="4">Phospholipid/cholesterol/gamma-HCH transport system substrate-binding protein</fullName>
    </submittedName>
</protein>
<feature type="domain" description="Mammalian cell entry C-terminal" evidence="3">
    <location>
        <begin position="120"/>
        <end position="317"/>
    </location>
</feature>
<evidence type="ECO:0000256" key="1">
    <source>
        <dbReference type="SAM" id="MobiDB-lite"/>
    </source>
</evidence>
<dbReference type="AlphaFoldDB" id="A0A839RTB6"/>
<sequence>MMLTTFARAQLAILAMLSVIGIVTVSAVYISLPALAGVGRYDVTVEFEGSGGLYRHANVVYRGTTIGEVRGVELTPEGVAARLSISSNFSVPADLRATVRSVSAVGEQYVDLIPQSTGGERLAHGAVIPASETELPQDVGPLLDQLDRMVDNITGADLQLVVDEAFDAFAGADSDIQRLIDSANLLLEEAELHTFETQELLAQAGPLLDTQVASADDIRAWTRNLSTFTQQVRESDAALRSVIRQGPGAAQEANMLFQDIRPTLPILMANMVSFGEVGVTYHPGIEQVLVTFPPLIAALYRAATGGPRDEGALVDFHLQLNDPPACTTGFLPPSERRSPADFTTPDTPPGLFCQVAPEGPEAVRGARNTPCMEVPGRRAATPEQCRSGYTPLGTNPPIGDPAPVTQGTVTPSSYDPRATARPYDTSTGLFTGPDGRTYSQPGLAGLDAGDSTDWKTMMINQQGL</sequence>
<dbReference type="PANTHER" id="PTHR33371">
    <property type="entry name" value="INTERMEMBRANE PHOSPHOLIPID TRANSPORT SYSTEM BINDING PROTEIN MLAD-RELATED"/>
    <property type="match status" value="1"/>
</dbReference>
<organism evidence="4 5">
    <name type="scientific">Hoyosella altamirensis</name>
    <dbReference type="NCBI Taxonomy" id="616997"/>
    <lineage>
        <taxon>Bacteria</taxon>
        <taxon>Bacillati</taxon>
        <taxon>Actinomycetota</taxon>
        <taxon>Actinomycetes</taxon>
        <taxon>Mycobacteriales</taxon>
        <taxon>Hoyosellaceae</taxon>
        <taxon>Hoyosella</taxon>
    </lineage>
</organism>
<dbReference type="Pfam" id="PF02470">
    <property type="entry name" value="MlaD"/>
    <property type="match status" value="1"/>
</dbReference>
<dbReference type="GO" id="GO:0005576">
    <property type="term" value="C:extracellular region"/>
    <property type="evidence" value="ECO:0007669"/>
    <property type="project" value="TreeGrafter"/>
</dbReference>
<dbReference type="EMBL" id="JACHWS010000003">
    <property type="protein sequence ID" value="MBB3039314.1"/>
    <property type="molecule type" value="Genomic_DNA"/>
</dbReference>
<proteinExistence type="predicted"/>
<evidence type="ECO:0000313" key="5">
    <source>
        <dbReference type="Proteomes" id="UP000567922"/>
    </source>
</evidence>
<reference evidence="4 5" key="1">
    <citation type="submission" date="2020-08" db="EMBL/GenBank/DDBJ databases">
        <title>Sequencing the genomes of 1000 actinobacteria strains.</title>
        <authorList>
            <person name="Klenk H.-P."/>
        </authorList>
    </citation>
    <scope>NUCLEOTIDE SEQUENCE [LARGE SCALE GENOMIC DNA]</scope>
    <source>
        <strain evidence="4 5">DSM 45258</strain>
    </source>
</reference>
<comment type="caution">
    <text evidence="4">The sequence shown here is derived from an EMBL/GenBank/DDBJ whole genome shotgun (WGS) entry which is preliminary data.</text>
</comment>
<evidence type="ECO:0000259" key="2">
    <source>
        <dbReference type="Pfam" id="PF02470"/>
    </source>
</evidence>
<dbReference type="Pfam" id="PF11887">
    <property type="entry name" value="Mce4_CUP1"/>
    <property type="match status" value="1"/>
</dbReference>
<dbReference type="RefSeq" id="WP_064441845.1">
    <property type="nucleotide sequence ID" value="NZ_BDDI01000016.1"/>
</dbReference>
<dbReference type="InterPro" id="IPR024516">
    <property type="entry name" value="Mce_C"/>
</dbReference>
<keyword evidence="5" id="KW-1185">Reference proteome</keyword>
<dbReference type="NCBIfam" id="TIGR00996">
    <property type="entry name" value="Mtu_fam_mce"/>
    <property type="match status" value="1"/>
</dbReference>
<gene>
    <name evidence="4" type="ORF">FHU29_003783</name>
</gene>
<dbReference type="OrthoDB" id="4741753at2"/>
<dbReference type="PANTHER" id="PTHR33371:SF16">
    <property type="entry name" value="MCE-FAMILY PROTEIN MCE3F"/>
    <property type="match status" value="1"/>
</dbReference>